<dbReference type="SMART" id="SM00387">
    <property type="entry name" value="HATPase_c"/>
    <property type="match status" value="1"/>
</dbReference>
<dbReference type="Proteomes" id="UP000237822">
    <property type="component" value="Unassembled WGS sequence"/>
</dbReference>
<proteinExistence type="inferred from homology"/>
<dbReference type="NCBIfam" id="TIGR02937">
    <property type="entry name" value="sigma70-ECF"/>
    <property type="match status" value="1"/>
</dbReference>
<evidence type="ECO:0000256" key="5">
    <source>
        <dbReference type="ARBA" id="ARBA00023163"/>
    </source>
</evidence>
<organism evidence="7 8">
    <name type="scientific">Knoellia remsis</name>
    <dbReference type="NCBI Taxonomy" id="407159"/>
    <lineage>
        <taxon>Bacteria</taxon>
        <taxon>Bacillati</taxon>
        <taxon>Actinomycetota</taxon>
        <taxon>Actinomycetes</taxon>
        <taxon>Micrococcales</taxon>
        <taxon>Intrasporangiaceae</taxon>
        <taxon>Knoellia</taxon>
    </lineage>
</organism>
<keyword evidence="2" id="KW-0805">Transcription regulation</keyword>
<dbReference type="GO" id="GO:0016987">
    <property type="term" value="F:sigma factor activity"/>
    <property type="evidence" value="ECO:0007669"/>
    <property type="project" value="UniProtKB-KW"/>
</dbReference>
<dbReference type="GO" id="GO:0016301">
    <property type="term" value="F:kinase activity"/>
    <property type="evidence" value="ECO:0007669"/>
    <property type="project" value="UniProtKB-KW"/>
</dbReference>
<dbReference type="InterPro" id="IPR007627">
    <property type="entry name" value="RNA_pol_sigma70_r2"/>
</dbReference>
<dbReference type="PANTHER" id="PTHR43133:SF8">
    <property type="entry name" value="RNA POLYMERASE SIGMA FACTOR HI_1459-RELATED"/>
    <property type="match status" value="1"/>
</dbReference>
<dbReference type="GO" id="GO:0006352">
    <property type="term" value="P:DNA-templated transcription initiation"/>
    <property type="evidence" value="ECO:0007669"/>
    <property type="project" value="InterPro"/>
</dbReference>
<sequence>MPGLTYDAGVGAAVVDSGADGPPEPSAAELHLLVTRVVRARVGNHPAAEDLVQETVARVLAASDRIDGGIEAYAVTTARNVIATMWRDEARFQRYQPRMVDLDEPDAPDMGVLAGEDQVAVRRALESLSVQERSLLLAHEVDGTSLATLAAREGTTAGALGAQLRRLRARMRAEYLIVASHREPPTERCRPVLVAVALRDQRRWREAGVDDHLAGCDFCADVAGPLLESSQQDSGRVAIDVAKDHDVVEARVAVRRLAADLGFDRSDVTLVATVVSEIARNIVKFAERGRMTFEPARSRPGIRIVARDRGPGIEDVELAMRDGYTTYGGLGLGLPGARRIMDEFDIESVPGRGTTITMTRYRKDTR</sequence>
<dbReference type="InterPro" id="IPR036388">
    <property type="entry name" value="WH-like_DNA-bd_sf"/>
</dbReference>
<dbReference type="Gene3D" id="1.10.10.10">
    <property type="entry name" value="Winged helix-like DNA-binding domain superfamily/Winged helix DNA-binding domain"/>
    <property type="match status" value="1"/>
</dbReference>
<dbReference type="Pfam" id="PF13581">
    <property type="entry name" value="HATPase_c_2"/>
    <property type="match status" value="1"/>
</dbReference>
<keyword evidence="5" id="KW-0804">Transcription</keyword>
<evidence type="ECO:0000313" key="7">
    <source>
        <dbReference type="EMBL" id="PRY62646.1"/>
    </source>
</evidence>
<dbReference type="Gene3D" id="3.30.565.10">
    <property type="entry name" value="Histidine kinase-like ATPase, C-terminal domain"/>
    <property type="match status" value="1"/>
</dbReference>
<dbReference type="Pfam" id="PF04542">
    <property type="entry name" value="Sigma70_r2"/>
    <property type="match status" value="1"/>
</dbReference>
<evidence type="ECO:0000256" key="4">
    <source>
        <dbReference type="ARBA" id="ARBA00023125"/>
    </source>
</evidence>
<dbReference type="Gene3D" id="1.10.1740.10">
    <property type="match status" value="1"/>
</dbReference>
<dbReference type="PANTHER" id="PTHR43133">
    <property type="entry name" value="RNA POLYMERASE ECF-TYPE SIGMA FACTO"/>
    <property type="match status" value="1"/>
</dbReference>
<feature type="domain" description="Histidine kinase/HSP90-like ATPase" evidence="6">
    <location>
        <begin position="266"/>
        <end position="364"/>
    </location>
</feature>
<protein>
    <submittedName>
        <fullName evidence="7">Serine/threonine-protein kinase RsbT</fullName>
    </submittedName>
</protein>
<comment type="caution">
    <text evidence="7">The sequence shown here is derived from an EMBL/GenBank/DDBJ whole genome shotgun (WGS) entry which is preliminary data.</text>
</comment>
<evidence type="ECO:0000256" key="3">
    <source>
        <dbReference type="ARBA" id="ARBA00023082"/>
    </source>
</evidence>
<keyword evidence="8" id="KW-1185">Reference proteome</keyword>
<evidence type="ECO:0000256" key="1">
    <source>
        <dbReference type="ARBA" id="ARBA00010641"/>
    </source>
</evidence>
<accession>A0A2T0UXJ3</accession>
<dbReference type="SUPFAM" id="SSF88946">
    <property type="entry name" value="Sigma2 domain of RNA polymerase sigma factors"/>
    <property type="match status" value="1"/>
</dbReference>
<dbReference type="AlphaFoldDB" id="A0A2T0UXJ3"/>
<keyword evidence="7" id="KW-0808">Transferase</keyword>
<dbReference type="InterPro" id="IPR014284">
    <property type="entry name" value="RNA_pol_sigma-70_dom"/>
</dbReference>
<keyword evidence="4" id="KW-0238">DNA-binding</keyword>
<dbReference type="SUPFAM" id="SSF88659">
    <property type="entry name" value="Sigma3 and sigma4 domains of RNA polymerase sigma factors"/>
    <property type="match status" value="1"/>
</dbReference>
<dbReference type="InterPro" id="IPR003594">
    <property type="entry name" value="HATPase_dom"/>
</dbReference>
<dbReference type="EMBL" id="PVTI01000004">
    <property type="protein sequence ID" value="PRY62646.1"/>
    <property type="molecule type" value="Genomic_DNA"/>
</dbReference>
<dbReference type="InterPro" id="IPR036890">
    <property type="entry name" value="HATPase_C_sf"/>
</dbReference>
<comment type="similarity">
    <text evidence="1">Belongs to the sigma-70 factor family. ECF subfamily.</text>
</comment>
<dbReference type="SUPFAM" id="SSF55874">
    <property type="entry name" value="ATPase domain of HSP90 chaperone/DNA topoisomerase II/histidine kinase"/>
    <property type="match status" value="1"/>
</dbReference>
<gene>
    <name evidence="7" type="ORF">BCF74_10482</name>
</gene>
<evidence type="ECO:0000313" key="8">
    <source>
        <dbReference type="Proteomes" id="UP000237822"/>
    </source>
</evidence>
<dbReference type="InterPro" id="IPR013325">
    <property type="entry name" value="RNA_pol_sigma_r2"/>
</dbReference>
<keyword evidence="7" id="KW-0418">Kinase</keyword>
<keyword evidence="3" id="KW-0731">Sigma factor</keyword>
<dbReference type="InterPro" id="IPR013324">
    <property type="entry name" value="RNA_pol_sigma_r3/r4-like"/>
</dbReference>
<evidence type="ECO:0000259" key="6">
    <source>
        <dbReference type="SMART" id="SM00387"/>
    </source>
</evidence>
<reference evidence="7 8" key="1">
    <citation type="submission" date="2018-03" db="EMBL/GenBank/DDBJ databases">
        <title>Genomic Encyclopedia of Archaeal and Bacterial Type Strains, Phase II (KMG-II): from individual species to whole genera.</title>
        <authorList>
            <person name="Goeker M."/>
        </authorList>
    </citation>
    <scope>NUCLEOTIDE SEQUENCE [LARGE SCALE GENOMIC DNA]</scope>
    <source>
        <strain evidence="7 8">ATCC BAA-1496</strain>
    </source>
</reference>
<dbReference type="GO" id="GO:0003677">
    <property type="term" value="F:DNA binding"/>
    <property type="evidence" value="ECO:0007669"/>
    <property type="project" value="UniProtKB-KW"/>
</dbReference>
<dbReference type="InterPro" id="IPR039425">
    <property type="entry name" value="RNA_pol_sigma-70-like"/>
</dbReference>
<evidence type="ECO:0000256" key="2">
    <source>
        <dbReference type="ARBA" id="ARBA00023015"/>
    </source>
</evidence>
<name>A0A2T0UXJ3_9MICO</name>